<evidence type="ECO:0000313" key="2">
    <source>
        <dbReference type="Proteomes" id="UP000789572"/>
    </source>
</evidence>
<gene>
    <name evidence="1" type="ORF">POCULU_LOCUS8613</name>
</gene>
<comment type="caution">
    <text evidence="1">The sequence shown here is derived from an EMBL/GenBank/DDBJ whole genome shotgun (WGS) entry which is preliminary data.</text>
</comment>
<keyword evidence="2" id="KW-1185">Reference proteome</keyword>
<reference evidence="1" key="1">
    <citation type="submission" date="2021-06" db="EMBL/GenBank/DDBJ databases">
        <authorList>
            <person name="Kallberg Y."/>
            <person name="Tangrot J."/>
            <person name="Rosling A."/>
        </authorList>
    </citation>
    <scope>NUCLEOTIDE SEQUENCE</scope>
    <source>
        <strain evidence="1">IA702</strain>
    </source>
</reference>
<protein>
    <submittedName>
        <fullName evidence="1">4236_t:CDS:1</fullName>
    </submittedName>
</protein>
<dbReference type="EMBL" id="CAJVPJ010002594">
    <property type="protein sequence ID" value="CAG8625188.1"/>
    <property type="molecule type" value="Genomic_DNA"/>
</dbReference>
<proteinExistence type="predicted"/>
<accession>A0A9N9D3V1</accession>
<sequence length="155" mass="17570">SPSNDIREQIIIDLLLVSLGLSQKLLKHAESSKSRMRQGLKQGIRSTKQHIQQNPPQKIVLLLMDPPYFLVSHAQTLCDIFINLATYDARYRAVLCRLARHLELSSSLIPNLKKSIGQQLYFMQQEALKPEPGGGKETKKADIYKDLDVSALQKF</sequence>
<dbReference type="Proteomes" id="UP000789572">
    <property type="component" value="Unassembled WGS sequence"/>
</dbReference>
<name>A0A9N9D3V1_9GLOM</name>
<evidence type="ECO:0000313" key="1">
    <source>
        <dbReference type="EMBL" id="CAG8625188.1"/>
    </source>
</evidence>
<feature type="non-terminal residue" evidence="1">
    <location>
        <position position="1"/>
    </location>
</feature>
<organism evidence="1 2">
    <name type="scientific">Paraglomus occultum</name>
    <dbReference type="NCBI Taxonomy" id="144539"/>
    <lineage>
        <taxon>Eukaryota</taxon>
        <taxon>Fungi</taxon>
        <taxon>Fungi incertae sedis</taxon>
        <taxon>Mucoromycota</taxon>
        <taxon>Glomeromycotina</taxon>
        <taxon>Glomeromycetes</taxon>
        <taxon>Paraglomerales</taxon>
        <taxon>Paraglomeraceae</taxon>
        <taxon>Paraglomus</taxon>
    </lineage>
</organism>
<dbReference type="AlphaFoldDB" id="A0A9N9D3V1"/>